<dbReference type="EMBL" id="PGCL01000005">
    <property type="protein sequence ID" value="TAJ43568.1"/>
    <property type="molecule type" value="Genomic_DNA"/>
</dbReference>
<dbReference type="PANTHER" id="PTHR42781">
    <property type="entry name" value="SPERMIDINE/PUTRESCINE IMPORT ATP-BINDING PROTEIN POTA"/>
    <property type="match status" value="1"/>
</dbReference>
<evidence type="ECO:0000256" key="10">
    <source>
        <dbReference type="ARBA" id="ARBA00047936"/>
    </source>
</evidence>
<keyword evidence="3" id="KW-0500">Molybdenum</keyword>
<evidence type="ECO:0000256" key="1">
    <source>
        <dbReference type="ARBA" id="ARBA00004202"/>
    </source>
</evidence>
<dbReference type="OrthoDB" id="31298at2157"/>
<dbReference type="GO" id="GO:0016887">
    <property type="term" value="F:ATP hydrolysis activity"/>
    <property type="evidence" value="ECO:0007669"/>
    <property type="project" value="InterPro"/>
</dbReference>
<comment type="subunit">
    <text evidence="7">The complex is composed of two ATP-binding proteins (WtpC), two transmembrane proteins (WtpB) and a solute-binding protein (WtpA).</text>
</comment>
<dbReference type="Proteomes" id="UP000292580">
    <property type="component" value="Unassembled WGS sequence"/>
</dbReference>
<evidence type="ECO:0000259" key="12">
    <source>
        <dbReference type="PROSITE" id="PS51866"/>
    </source>
</evidence>
<comment type="caution">
    <text evidence="13">The sequence shown here is derived from an EMBL/GenBank/DDBJ whole genome shotgun (WGS) entry which is preliminary data.</text>
</comment>
<dbReference type="GO" id="GO:1901238">
    <property type="term" value="F:ABC-type tungstate transporter activity"/>
    <property type="evidence" value="ECO:0007669"/>
    <property type="project" value="UniProtKB-EC"/>
</dbReference>
<dbReference type="InterPro" id="IPR008995">
    <property type="entry name" value="Mo/tungstate-bd_C_term_dom"/>
</dbReference>
<dbReference type="Pfam" id="PF03459">
    <property type="entry name" value="TOBE"/>
    <property type="match status" value="1"/>
</dbReference>
<comment type="similarity">
    <text evidence="6">Belongs to the ABC transporter superfamily. Sulfate/tungstate importer (TC 3.A.1.6) family.</text>
</comment>
<dbReference type="EC" id="7.3.2.6" evidence="8"/>
<dbReference type="InterPro" id="IPR004606">
    <property type="entry name" value="Mop_domain"/>
</dbReference>
<dbReference type="InterPro" id="IPR050093">
    <property type="entry name" value="ABC_SmlMolc_Importer"/>
</dbReference>
<feature type="domain" description="ABC transporter" evidence="11">
    <location>
        <begin position="2"/>
        <end position="235"/>
    </location>
</feature>
<protein>
    <recommendedName>
        <fullName evidence="9">Molybdate/tungstate import ATP-binding protein WtpC</fullName>
        <ecNumber evidence="8">7.3.2.6</ecNumber>
    </recommendedName>
</protein>
<comment type="catalytic activity">
    <reaction evidence="10">
        <text>tungstate(in) + ATP + H2O = tungstate(out) + ADP + phosphate + H(+)</text>
        <dbReference type="Rhea" id="RHEA:35027"/>
        <dbReference type="ChEBI" id="CHEBI:15377"/>
        <dbReference type="ChEBI" id="CHEBI:15378"/>
        <dbReference type="ChEBI" id="CHEBI:30616"/>
        <dbReference type="ChEBI" id="CHEBI:43474"/>
        <dbReference type="ChEBI" id="CHEBI:46502"/>
        <dbReference type="ChEBI" id="CHEBI:456216"/>
        <dbReference type="EC" id="7.3.2.6"/>
    </reaction>
</comment>
<evidence type="ECO:0000256" key="4">
    <source>
        <dbReference type="ARBA" id="ARBA00022741"/>
    </source>
</evidence>
<keyword evidence="14" id="KW-1185">Reference proteome</keyword>
<evidence type="ECO:0000313" key="13">
    <source>
        <dbReference type="EMBL" id="TAJ43568.1"/>
    </source>
</evidence>
<evidence type="ECO:0000256" key="5">
    <source>
        <dbReference type="ARBA" id="ARBA00022840"/>
    </source>
</evidence>
<dbReference type="Pfam" id="PF00005">
    <property type="entry name" value="ABC_tran"/>
    <property type="match status" value="1"/>
</dbReference>
<dbReference type="GO" id="GO:0005886">
    <property type="term" value="C:plasma membrane"/>
    <property type="evidence" value="ECO:0007669"/>
    <property type="project" value="UniProtKB-SubCell"/>
</dbReference>
<dbReference type="GO" id="GO:0035435">
    <property type="term" value="P:phosphate ion transmembrane transport"/>
    <property type="evidence" value="ECO:0007669"/>
    <property type="project" value="InterPro"/>
</dbReference>
<keyword evidence="2" id="KW-0813">Transport</keyword>
<evidence type="ECO:0000256" key="9">
    <source>
        <dbReference type="ARBA" id="ARBA00041133"/>
    </source>
</evidence>
<proteinExistence type="inferred from homology"/>
<accession>A0A483CSR9</accession>
<dbReference type="PROSITE" id="PS00211">
    <property type="entry name" value="ABC_TRANSPORTER_1"/>
    <property type="match status" value="1"/>
</dbReference>
<dbReference type="Gene3D" id="2.40.50.100">
    <property type="match status" value="1"/>
</dbReference>
<dbReference type="PROSITE" id="PS50893">
    <property type="entry name" value="ABC_TRANSPORTER_2"/>
    <property type="match status" value="1"/>
</dbReference>
<dbReference type="InterPro" id="IPR017871">
    <property type="entry name" value="ABC_transporter-like_CS"/>
</dbReference>
<dbReference type="InterPro" id="IPR003593">
    <property type="entry name" value="AAA+_ATPase"/>
</dbReference>
<dbReference type="InterPro" id="IPR027417">
    <property type="entry name" value="P-loop_NTPase"/>
</dbReference>
<dbReference type="PANTHER" id="PTHR42781:SF9">
    <property type="entry name" value="AMINO ACID ABC TRANSPORTER, ATP-BINDING PROTEIN-RELATED"/>
    <property type="match status" value="1"/>
</dbReference>
<dbReference type="InterPro" id="IPR005116">
    <property type="entry name" value="Transp-assoc_OB_typ1"/>
</dbReference>
<dbReference type="SMART" id="SM00382">
    <property type="entry name" value="AAA"/>
    <property type="match status" value="1"/>
</dbReference>
<dbReference type="GO" id="GO:0005524">
    <property type="term" value="F:ATP binding"/>
    <property type="evidence" value="ECO:0007669"/>
    <property type="project" value="UniProtKB-KW"/>
</dbReference>
<evidence type="ECO:0000313" key="14">
    <source>
        <dbReference type="Proteomes" id="UP000292580"/>
    </source>
</evidence>
<dbReference type="CDD" id="cd03260">
    <property type="entry name" value="ABC_PstB_phosphate_transporter"/>
    <property type="match status" value="1"/>
</dbReference>
<dbReference type="InterPro" id="IPR005670">
    <property type="entry name" value="PstB-like"/>
</dbReference>
<dbReference type="InterPro" id="IPR003439">
    <property type="entry name" value="ABC_transporter-like_ATP-bd"/>
</dbReference>
<feature type="domain" description="Mop" evidence="12">
    <location>
        <begin position="292"/>
        <end position="356"/>
    </location>
</feature>
<dbReference type="GO" id="GO:0015689">
    <property type="term" value="P:molybdate ion transport"/>
    <property type="evidence" value="ECO:0007669"/>
    <property type="project" value="InterPro"/>
</dbReference>
<dbReference type="SUPFAM" id="SSF50331">
    <property type="entry name" value="MOP-like"/>
    <property type="match status" value="1"/>
</dbReference>
<dbReference type="PROSITE" id="PS51866">
    <property type="entry name" value="MOP"/>
    <property type="match status" value="1"/>
</dbReference>
<comment type="subcellular location">
    <subcellularLocation>
        <location evidence="1">Cell membrane</location>
        <topology evidence="1">Peripheral membrane protein</topology>
    </subcellularLocation>
</comment>
<dbReference type="AlphaFoldDB" id="A0A483CSR9"/>
<dbReference type="SUPFAM" id="SSF52540">
    <property type="entry name" value="P-loop containing nucleoside triphosphate hydrolases"/>
    <property type="match status" value="1"/>
</dbReference>
<evidence type="ECO:0000256" key="8">
    <source>
        <dbReference type="ARBA" id="ARBA00039025"/>
    </source>
</evidence>
<evidence type="ECO:0000256" key="2">
    <source>
        <dbReference type="ARBA" id="ARBA00022448"/>
    </source>
</evidence>
<sequence>MIEIEHVAKKFGDKEVLRDVNAVIRDGEIFAIIGPSGSGKSTLLRIINLLDRPSGGRVLLDGEDIHAERNQALSYRRKMAMVFQKPAAFNENVYENIAIGLRMRHLPEPAIRQKIEEALEVIGLTGYEKRRAKTLSGGEMQRVALARAIVTEPAVLLMDEPTANLDPVSTAAIEDLVLQINRKFGQTVVISTHDMLQGQRLAHRIGVMMDGVFSQIGTPREVFAMPKNKHVARFIGIENIISGTIVRTSEGVADIAANGATIHAVTPLPVGTRVCACVKPEDITVHLIDGTQISARNVLDGTIKAEKAFGPLDHLTVDCGIPMSVLITWKSSEELGIEKGARIRISFKASAVHVMEDTD</sequence>
<evidence type="ECO:0000256" key="3">
    <source>
        <dbReference type="ARBA" id="ARBA00022505"/>
    </source>
</evidence>
<dbReference type="Gene3D" id="3.40.50.300">
    <property type="entry name" value="P-loop containing nucleotide triphosphate hydrolases"/>
    <property type="match status" value="1"/>
</dbReference>
<gene>
    <name evidence="13" type="ORF">CUJ86_10590</name>
</gene>
<dbReference type="GO" id="GO:0005315">
    <property type="term" value="F:phosphate transmembrane transporter activity"/>
    <property type="evidence" value="ECO:0007669"/>
    <property type="project" value="InterPro"/>
</dbReference>
<evidence type="ECO:0000256" key="6">
    <source>
        <dbReference type="ARBA" id="ARBA00038307"/>
    </source>
</evidence>
<name>A0A483CSR9_9EURY</name>
<evidence type="ECO:0000256" key="7">
    <source>
        <dbReference type="ARBA" id="ARBA00038781"/>
    </source>
</evidence>
<evidence type="ECO:0000259" key="11">
    <source>
        <dbReference type="PROSITE" id="PS50893"/>
    </source>
</evidence>
<organism evidence="13 14">
    <name type="scientific">Methanofollis fontis</name>
    <dbReference type="NCBI Taxonomy" id="2052832"/>
    <lineage>
        <taxon>Archaea</taxon>
        <taxon>Methanobacteriati</taxon>
        <taxon>Methanobacteriota</taxon>
        <taxon>Stenosarchaea group</taxon>
        <taxon>Methanomicrobia</taxon>
        <taxon>Methanomicrobiales</taxon>
        <taxon>Methanomicrobiaceae</taxon>
        <taxon>Methanofollis</taxon>
    </lineage>
</organism>
<dbReference type="RefSeq" id="WP_130647547.1">
    <property type="nucleotide sequence ID" value="NZ_PGCL01000005.1"/>
</dbReference>
<keyword evidence="4" id="KW-0547">Nucleotide-binding</keyword>
<keyword evidence="5 13" id="KW-0067">ATP-binding</keyword>
<reference evidence="13 14" key="1">
    <citation type="submission" date="2017-11" db="EMBL/GenBank/DDBJ databases">
        <title>Isolation and Characterization of Methanofollis Species from Methane Seep Offshore SW Taiwan.</title>
        <authorList>
            <person name="Teng N.-H."/>
            <person name="Lai M.-C."/>
            <person name="Chen S.-C."/>
        </authorList>
    </citation>
    <scope>NUCLEOTIDE SEQUENCE [LARGE SCALE GENOMIC DNA]</scope>
    <source>
        <strain evidence="13 14">FWC-SCC2</strain>
    </source>
</reference>